<accession>A0A6P8FM87</accession>
<evidence type="ECO:0000313" key="13">
    <source>
        <dbReference type="RefSeq" id="XP_031424540.1"/>
    </source>
</evidence>
<dbReference type="SMART" id="SM00409">
    <property type="entry name" value="IG"/>
    <property type="match status" value="1"/>
</dbReference>
<reference evidence="13" key="1">
    <citation type="submission" date="2025-08" db="UniProtKB">
        <authorList>
            <consortium name="RefSeq"/>
        </authorList>
    </citation>
    <scope>IDENTIFICATION</scope>
</reference>
<feature type="domain" description="Immunoglobulin V-set" evidence="10">
    <location>
        <begin position="28"/>
        <end position="107"/>
    </location>
</feature>
<dbReference type="RefSeq" id="XP_031424540.1">
    <property type="nucleotide sequence ID" value="XM_031568680.2"/>
</dbReference>
<dbReference type="Pfam" id="PF07686">
    <property type="entry name" value="V-set"/>
    <property type="match status" value="1"/>
</dbReference>
<keyword evidence="5 8" id="KW-0472">Membrane</keyword>
<dbReference type="AlphaFoldDB" id="A0A6P8FM87"/>
<evidence type="ECO:0000259" key="10">
    <source>
        <dbReference type="SMART" id="SM00406"/>
    </source>
</evidence>
<dbReference type="SUPFAM" id="SSF48726">
    <property type="entry name" value="Immunoglobulin"/>
    <property type="match status" value="1"/>
</dbReference>
<feature type="transmembrane region" description="Helical" evidence="8">
    <location>
        <begin position="148"/>
        <end position="170"/>
    </location>
</feature>
<dbReference type="OrthoDB" id="8939957at2759"/>
<comment type="subcellular location">
    <subcellularLocation>
        <location evidence="1">Cell membrane</location>
    </subcellularLocation>
</comment>
<dbReference type="InterPro" id="IPR013106">
    <property type="entry name" value="Ig_V-set"/>
</dbReference>
<dbReference type="GeneID" id="105899851"/>
<feature type="signal peptide" evidence="9">
    <location>
        <begin position="1"/>
        <end position="17"/>
    </location>
</feature>
<dbReference type="CDD" id="cd00099">
    <property type="entry name" value="IgV"/>
    <property type="match status" value="1"/>
</dbReference>
<dbReference type="SMART" id="SM00406">
    <property type="entry name" value="IGv"/>
    <property type="match status" value="1"/>
</dbReference>
<evidence type="ECO:0000259" key="11">
    <source>
        <dbReference type="SMART" id="SM00409"/>
    </source>
</evidence>
<keyword evidence="4" id="KW-0391">Immunity</keyword>
<dbReference type="GO" id="GO:0002376">
    <property type="term" value="P:immune system process"/>
    <property type="evidence" value="ECO:0007669"/>
    <property type="project" value="UniProtKB-KW"/>
</dbReference>
<feature type="chain" id="PRO_5027649946" evidence="9">
    <location>
        <begin position="18"/>
        <end position="191"/>
    </location>
</feature>
<dbReference type="InterPro" id="IPR003599">
    <property type="entry name" value="Ig_sub"/>
</dbReference>
<keyword evidence="2" id="KW-1003">Cell membrane</keyword>
<keyword evidence="8" id="KW-1133">Transmembrane helix</keyword>
<protein>
    <submittedName>
        <fullName evidence="13">Ig kappa chain V19-17-like</fullName>
    </submittedName>
</protein>
<keyword evidence="8" id="KW-0812">Transmembrane</keyword>
<dbReference type="Gene3D" id="2.60.40.10">
    <property type="entry name" value="Immunoglobulins"/>
    <property type="match status" value="1"/>
</dbReference>
<evidence type="ECO:0000256" key="7">
    <source>
        <dbReference type="ARBA" id="ARBA00023180"/>
    </source>
</evidence>
<keyword evidence="12" id="KW-1185">Reference proteome</keyword>
<keyword evidence="3 9" id="KW-0732">Signal</keyword>
<evidence type="ECO:0000256" key="2">
    <source>
        <dbReference type="ARBA" id="ARBA00022475"/>
    </source>
</evidence>
<evidence type="ECO:0000256" key="5">
    <source>
        <dbReference type="ARBA" id="ARBA00023136"/>
    </source>
</evidence>
<evidence type="ECO:0000256" key="6">
    <source>
        <dbReference type="ARBA" id="ARBA00023157"/>
    </source>
</evidence>
<feature type="domain" description="Immunoglobulin" evidence="11">
    <location>
        <begin position="18"/>
        <end position="124"/>
    </location>
</feature>
<organism evidence="12 13">
    <name type="scientific">Clupea harengus</name>
    <name type="common">Atlantic herring</name>
    <dbReference type="NCBI Taxonomy" id="7950"/>
    <lineage>
        <taxon>Eukaryota</taxon>
        <taxon>Metazoa</taxon>
        <taxon>Chordata</taxon>
        <taxon>Craniata</taxon>
        <taxon>Vertebrata</taxon>
        <taxon>Euteleostomi</taxon>
        <taxon>Actinopterygii</taxon>
        <taxon>Neopterygii</taxon>
        <taxon>Teleostei</taxon>
        <taxon>Clupei</taxon>
        <taxon>Clupeiformes</taxon>
        <taxon>Clupeoidei</taxon>
        <taxon>Clupeidae</taxon>
        <taxon>Clupea</taxon>
    </lineage>
</organism>
<proteinExistence type="predicted"/>
<evidence type="ECO:0000256" key="4">
    <source>
        <dbReference type="ARBA" id="ARBA00022859"/>
    </source>
</evidence>
<evidence type="ECO:0000313" key="12">
    <source>
        <dbReference type="Proteomes" id="UP000515152"/>
    </source>
</evidence>
<dbReference type="Proteomes" id="UP000515152">
    <property type="component" value="Chromosome 6"/>
</dbReference>
<keyword evidence="6" id="KW-1015">Disulfide bond</keyword>
<evidence type="ECO:0000256" key="9">
    <source>
        <dbReference type="SAM" id="SignalP"/>
    </source>
</evidence>
<sequence>MALCIVFGLSLVSLSASLEWGKVQLGESVTLRCDISFYHETAWVRHKPDQIPVILLVAGPNRPDGSINSKNHVSPRFTAVANKSSEINDLRISNVTLEDLALFYCMGRVEGKQTFGRGTRLYLALAEGDNGTLTTKAPFETEDHHSNLYLLFSGIRAIGLLVFLSAVLTVNIQTKKEITNQARAKKYSRTG</sequence>
<dbReference type="GO" id="GO:0009617">
    <property type="term" value="P:response to bacterium"/>
    <property type="evidence" value="ECO:0007669"/>
    <property type="project" value="TreeGrafter"/>
</dbReference>
<evidence type="ECO:0000256" key="8">
    <source>
        <dbReference type="SAM" id="Phobius"/>
    </source>
</evidence>
<dbReference type="InterPro" id="IPR052051">
    <property type="entry name" value="TCR_complex_component"/>
</dbReference>
<evidence type="ECO:0000256" key="3">
    <source>
        <dbReference type="ARBA" id="ARBA00022729"/>
    </source>
</evidence>
<dbReference type="InterPro" id="IPR036179">
    <property type="entry name" value="Ig-like_dom_sf"/>
</dbReference>
<gene>
    <name evidence="13" type="primary">LOC105899851</name>
</gene>
<dbReference type="KEGG" id="char:105899851"/>
<dbReference type="InterPro" id="IPR013783">
    <property type="entry name" value="Ig-like_fold"/>
</dbReference>
<evidence type="ECO:0000256" key="1">
    <source>
        <dbReference type="ARBA" id="ARBA00004236"/>
    </source>
</evidence>
<dbReference type="GO" id="GO:0005886">
    <property type="term" value="C:plasma membrane"/>
    <property type="evidence" value="ECO:0007669"/>
    <property type="project" value="UniProtKB-SubCell"/>
</dbReference>
<dbReference type="PANTHER" id="PTHR19433">
    <property type="entry name" value="T-CELL RECEPTOR ALPHA CHAIN V REGION-RELATED"/>
    <property type="match status" value="1"/>
</dbReference>
<keyword evidence="7" id="KW-0325">Glycoprotein</keyword>
<name>A0A6P8FM87_CLUHA</name>